<dbReference type="SUPFAM" id="SSF52799">
    <property type="entry name" value="(Phosphotyrosine protein) phosphatases II"/>
    <property type="match status" value="3"/>
</dbReference>
<organism evidence="2 3">
    <name type="scientific">Rhododendron griersonianum</name>
    <dbReference type="NCBI Taxonomy" id="479676"/>
    <lineage>
        <taxon>Eukaryota</taxon>
        <taxon>Viridiplantae</taxon>
        <taxon>Streptophyta</taxon>
        <taxon>Embryophyta</taxon>
        <taxon>Tracheophyta</taxon>
        <taxon>Spermatophyta</taxon>
        <taxon>Magnoliopsida</taxon>
        <taxon>eudicotyledons</taxon>
        <taxon>Gunneridae</taxon>
        <taxon>Pentapetalae</taxon>
        <taxon>asterids</taxon>
        <taxon>Ericales</taxon>
        <taxon>Ericaceae</taxon>
        <taxon>Ericoideae</taxon>
        <taxon>Rhodoreae</taxon>
        <taxon>Rhododendron</taxon>
    </lineage>
</organism>
<comment type="caution">
    <text evidence="2">The sequence shown here is derived from an EMBL/GenBank/DDBJ whole genome shotgun (WGS) entry which is preliminary data.</text>
</comment>
<gene>
    <name evidence="2" type="ORF">RHGRI_035454</name>
</gene>
<protein>
    <recommendedName>
        <fullName evidence="4">Paladin</fullName>
    </recommendedName>
</protein>
<evidence type="ECO:0008006" key="4">
    <source>
        <dbReference type="Google" id="ProtNLM"/>
    </source>
</evidence>
<keyword evidence="3" id="KW-1185">Reference proteome</keyword>
<dbReference type="InterPro" id="IPR029021">
    <property type="entry name" value="Prot-tyrosine_phosphatase-like"/>
</dbReference>
<evidence type="ECO:0000313" key="3">
    <source>
        <dbReference type="Proteomes" id="UP000823749"/>
    </source>
</evidence>
<reference evidence="2 3" key="1">
    <citation type="submission" date="2020-08" db="EMBL/GenBank/DDBJ databases">
        <title>Plant Genome Project.</title>
        <authorList>
            <person name="Zhang R.-G."/>
        </authorList>
    </citation>
    <scope>NUCLEOTIDE SEQUENCE [LARGE SCALE GENOMIC DNA]</scope>
    <source>
        <strain evidence="2">WSP0</strain>
        <tissue evidence="2">Leaf</tissue>
    </source>
</reference>
<dbReference type="Gene3D" id="3.90.190.10">
    <property type="entry name" value="Protein tyrosine phosphatase superfamily"/>
    <property type="match status" value="3"/>
</dbReference>
<dbReference type="Pfam" id="PF14566">
    <property type="entry name" value="PTPlike_phytase"/>
    <property type="match status" value="3"/>
</dbReference>
<feature type="region of interest" description="Disordered" evidence="1">
    <location>
        <begin position="848"/>
        <end position="881"/>
    </location>
</feature>
<dbReference type="SMART" id="SM01301">
    <property type="entry name" value="PTPlike_phytase"/>
    <property type="match status" value="3"/>
</dbReference>
<dbReference type="InterPro" id="IPR050561">
    <property type="entry name" value="PTP"/>
</dbReference>
<dbReference type="Proteomes" id="UP000823749">
    <property type="component" value="Chromosome 13"/>
</dbReference>
<name>A0AAV6HNC3_9ERIC</name>
<evidence type="ECO:0000313" key="2">
    <source>
        <dbReference type="EMBL" id="KAG5514047.1"/>
    </source>
</evidence>
<dbReference type="CDD" id="cd14496">
    <property type="entry name" value="PTP_paladin"/>
    <property type="match status" value="2"/>
</dbReference>
<sequence length="1491" mass="167758">MSIPKEPEQVMKLRGGSVLGKKTILKSDHFPGCQNKRLSPQIDGAPNYRQADSLHVHGVAIPTIDGIRNVLKHVGAQIDGKQTRVLWINLREEPGINRDRVEQMEARLKEDILLEAARYGNKILVTDELPDGQMVDQWEPVTHDSVKTPLEVYEELQAKQYLVDYERVPVTDEKSPKEQDFDILVDKISQADINTEITFNCQMGRGRTTTGMVIATLVYLNRIGASGIVFAFSILPHAYDAYDILPHGCDVDVGQCLLNPISPTQFSELLQGSFSVHMLACLGDSAGEWSLCYGNKLIARLEGEKSRPGCVAHSSIPLRKSSHTLRRATLGDNFSSWNDECCPTAFEVRGCDSYNRECRWGYDEDLHPCLLSSSRWWLSMLKSQLSRKNFLSMMKSDATRTCNILQNQGAFPAVADKCRIPRTNSIGKVSNSGSSIADNLPNSEEAIRRGEYVVIRSLIRVLEGGVEGKRQVDKVIDKCASMQNLREAIATYRNSIMRQPDEMKREASLSFFVEYLERYYFLICFAVYLHTERAALHARSPDQSSFADWMKARPELYSIIRRLLRRDPMGALGYVNAKPSLIRLAESSDGRPCEMSVVAALRIGEVLGSQTVLKSDHCPGCQNTSLPERVEGAPNFREIPGFPVYGVANPTIDGIRSVIQRIGSSKGGRPVLWHNMREEPVIYINGKPFVLREVERPYKNMLEYTGIDRERVQRMEARLKEDILREAERYGGAIMVIHETDDGQIFDAWEQVSSDVIQTPLEVFKCLESEGFPVKYARVPITDGKAPKSSDFDTLAVNIASAPKDTAFVFNCQMGRGRTTTGTVIACLLKLRLEYGRPIRILLDSTSHEEVDDGTSSGEETGDHSAALASGSNKGRPGKERSHAFGMNDILLLWKITRLFDNGVECREALDAIIDRCSALQNIRQAVLQYRKVFNQQHVEPRERRLALNRGAEYLERYFRLIAFAAYLGSEAFDQFCGQGESRMTFKNWLHQRPEVQAMKWSIRLRPGRFFTVPEELRAPHESQHGDAVMEAIVKARSGSVLGKGSILKMYFFPGQRTSSSIQIHGAPHVYKWGHVLATNAITFTDDELPPEGTGHNKALYFKFKCKDMIVAHKTFQTDNTRIWCLIVDGYPVYSMATPTIAGAKEMLAYLGAKPTAEVNVSRKVILTDLREEAVVYINGTPFVLRELNKPVDTLKHVGITGPVVEHMEARLKEDIISEVKQSGGRMLLHREEFSPASNQVSIIGYWENIFVDDVKSPAEVYAALKDEGYNIEYRRIPLTREREALASDVDAIQYCRDDSAGSYLFVSHTGFGGVSYAMAIICIRLDADEKLVSDTPQPSTLLYRASDEEAHKMGDYRDILSLTRVLVCGPKSKSDVDSVIERPKYCVSPSDPNSSFGLQPPSEIMLCAGAGHLRDDIHYYSKELEKFPDGDDEHRAYLMDMGVKALRRYFFLITFRSYLYSTSATEMQFSSWMDARPELGHLCNNLRIDK</sequence>
<accession>A0AAV6HNC3</accession>
<dbReference type="EMBL" id="JACTNZ010000013">
    <property type="protein sequence ID" value="KAG5514047.1"/>
    <property type="molecule type" value="Genomic_DNA"/>
</dbReference>
<dbReference type="PANTHER" id="PTHR23339">
    <property type="entry name" value="TYROSINE SPECIFIC PROTEIN PHOSPHATASE AND DUAL SPECIFICITY PROTEIN PHOSPHATASE"/>
    <property type="match status" value="1"/>
</dbReference>
<proteinExistence type="predicted"/>
<dbReference type="FunFam" id="3.90.190.10:FF:000047">
    <property type="entry name" value="Paladin isoform A"/>
    <property type="match status" value="1"/>
</dbReference>
<evidence type="ECO:0000256" key="1">
    <source>
        <dbReference type="SAM" id="MobiDB-lite"/>
    </source>
</evidence>